<organism evidence="1 2">
    <name type="scientific">Rhizobium multihospitium</name>
    <dbReference type="NCBI Taxonomy" id="410764"/>
    <lineage>
        <taxon>Bacteria</taxon>
        <taxon>Pseudomonadati</taxon>
        <taxon>Pseudomonadota</taxon>
        <taxon>Alphaproteobacteria</taxon>
        <taxon>Hyphomicrobiales</taxon>
        <taxon>Rhizobiaceae</taxon>
        <taxon>Rhizobium/Agrobacterium group</taxon>
        <taxon>Rhizobium</taxon>
    </lineage>
</organism>
<protein>
    <submittedName>
        <fullName evidence="1">Uncharacterized protein</fullName>
    </submittedName>
</protein>
<dbReference type="EMBL" id="FMAG01000004">
    <property type="protein sequence ID" value="SCB35727.1"/>
    <property type="molecule type" value="Genomic_DNA"/>
</dbReference>
<dbReference type="STRING" id="410764.GA0061103_4960"/>
<dbReference type="AlphaFoldDB" id="A0A1C3W6G6"/>
<evidence type="ECO:0000313" key="2">
    <source>
        <dbReference type="Proteomes" id="UP000199101"/>
    </source>
</evidence>
<evidence type="ECO:0000313" key="1">
    <source>
        <dbReference type="EMBL" id="SCB35727.1"/>
    </source>
</evidence>
<proteinExistence type="predicted"/>
<sequence length="41" mass="3883">MNVNGARESGIPAPACANASVGSSIIGFVGFVAKGGNDCGS</sequence>
<reference evidence="2" key="1">
    <citation type="submission" date="2016-08" db="EMBL/GenBank/DDBJ databases">
        <authorList>
            <person name="Varghese N."/>
            <person name="Submissions Spin"/>
        </authorList>
    </citation>
    <scope>NUCLEOTIDE SEQUENCE [LARGE SCALE GENOMIC DNA]</scope>
    <source>
        <strain evidence="2">HAMBI 2975</strain>
    </source>
</reference>
<keyword evidence="2" id="KW-1185">Reference proteome</keyword>
<name>A0A1C3W6G6_9HYPH</name>
<dbReference type="Proteomes" id="UP000199101">
    <property type="component" value="Unassembled WGS sequence"/>
</dbReference>
<gene>
    <name evidence="1" type="ORF">GA0061103_4960</name>
</gene>
<accession>A0A1C3W6G6</accession>